<evidence type="ECO:0000259" key="1">
    <source>
        <dbReference type="Pfam" id="PF01968"/>
    </source>
</evidence>
<accession>A0ABD5NPJ2</accession>
<feature type="domain" description="Acetophenone carboxylase-like C-terminal" evidence="3">
    <location>
        <begin position="516"/>
        <end position="692"/>
    </location>
</feature>
<dbReference type="InterPro" id="IPR043129">
    <property type="entry name" value="ATPase_NBD"/>
</dbReference>
<reference evidence="4 5" key="1">
    <citation type="journal article" date="2019" name="Int. J. Syst. Evol. Microbiol.">
        <title>The Global Catalogue of Microorganisms (GCM) 10K type strain sequencing project: providing services to taxonomists for standard genome sequencing and annotation.</title>
        <authorList>
            <consortium name="The Broad Institute Genomics Platform"/>
            <consortium name="The Broad Institute Genome Sequencing Center for Infectious Disease"/>
            <person name="Wu L."/>
            <person name="Ma J."/>
        </authorList>
    </citation>
    <scope>NUCLEOTIDE SEQUENCE [LARGE SCALE GENOMIC DNA]</scope>
    <source>
        <strain evidence="4 5">IBRC-M 10256</strain>
    </source>
</reference>
<keyword evidence="5" id="KW-1185">Reference proteome</keyword>
<dbReference type="PANTHER" id="PTHR11365">
    <property type="entry name" value="5-OXOPROLINASE RELATED"/>
    <property type="match status" value="1"/>
</dbReference>
<dbReference type="PANTHER" id="PTHR11365:SF23">
    <property type="entry name" value="HYPOTHETICAL 5-OXOPROLINASE (EUROFUNG)-RELATED"/>
    <property type="match status" value="1"/>
</dbReference>
<dbReference type="Pfam" id="PF19278">
    <property type="entry name" value="Hydant_A_C"/>
    <property type="match status" value="1"/>
</dbReference>
<name>A0ABD5NPJ2_9EURY</name>
<dbReference type="EMBL" id="JBHSAQ010000007">
    <property type="protein sequence ID" value="MFC3958785.1"/>
    <property type="molecule type" value="Genomic_DNA"/>
</dbReference>
<dbReference type="InterPro" id="IPR045079">
    <property type="entry name" value="Oxoprolinase-like"/>
</dbReference>
<dbReference type="Pfam" id="PF01968">
    <property type="entry name" value="Hydantoinase_A"/>
    <property type="match status" value="1"/>
</dbReference>
<evidence type="ECO:0000313" key="5">
    <source>
        <dbReference type="Proteomes" id="UP001595846"/>
    </source>
</evidence>
<dbReference type="RefSeq" id="WP_256532622.1">
    <property type="nucleotide sequence ID" value="NZ_CP101824.1"/>
</dbReference>
<dbReference type="InterPro" id="IPR002821">
    <property type="entry name" value="Hydantoinase_A"/>
</dbReference>
<evidence type="ECO:0000313" key="4">
    <source>
        <dbReference type="EMBL" id="MFC3958785.1"/>
    </source>
</evidence>
<feature type="domain" description="Hydantoinase A/oxoprolinase" evidence="1">
    <location>
        <begin position="213"/>
        <end position="499"/>
    </location>
</feature>
<sequence length="695" mass="73947">MTYVIGVDTGGTFTDTVIVSEDGTRYTGKSETTPDDPTTGILDSLRNGAKAVGVDLESLLSTTSILFHGTTLTTNTVLEGTGAEVGLLTTRGHADALAIGRTKTRTEGLTRLEQQHYAGQSKPEPLVPTEHIREIDERTDYKGEQVVDLDEDAVRAAISDLAGEVDALAVSLLWSFENPEHERRVAEIAAEEAPECPCFCSHEVTPKLGEYERTATTVLNASTAPLLEAYVEDLESTLAEHGLDAPFYVMKSTGGAMDPDSVTTEAVSTIMSGPTGGVIGSRFVGREMDEPNLICTDVGGTSFDVGLVIDGELQTRPTLSVNSQTLYQLSVDIESIGSGGGSIAWIDDGGALRVGPRSAGADPGPACYGFGGTEPTVTDADLLLGYLDPDYFLGGRRDLDVEAARDAMRSVAEPLDLSVDEAAAGVFEIVNGAMADLLRQMTVERGHDPRNFSLLSYGGAGPVHASFYGAELGVESIVVPLGDTASVFSAFGIATADVNYVAERSNPDFEPFDPADLTDLYGDLEADVRETLVDRGFEGEPLSLSREAEIRYKGQVHQLSVDVPGGDLTDADVEATIDRWESKYEALYGEGSTYAPVPAELVNQRVTGSVETSNPVLGGSTARSGDALIDHREVYWPEPGARRSTAVYDGERLAPGDAFDGPAVIQLPDTTVTVRPHQHAAVDEYRSVHITEGDR</sequence>
<dbReference type="AlphaFoldDB" id="A0ABD5NPJ2"/>
<dbReference type="Pfam" id="PF05378">
    <property type="entry name" value="Hydant_A_N"/>
    <property type="match status" value="1"/>
</dbReference>
<dbReference type="GeneID" id="73901720"/>
<gene>
    <name evidence="4" type="ORF">ACFOUR_10450</name>
</gene>
<comment type="caution">
    <text evidence="4">The sequence shown here is derived from an EMBL/GenBank/DDBJ whole genome shotgun (WGS) entry which is preliminary data.</text>
</comment>
<dbReference type="InterPro" id="IPR049517">
    <property type="entry name" value="ACX-like_C"/>
</dbReference>
<organism evidence="4 5">
    <name type="scientific">Halovivax cerinus</name>
    <dbReference type="NCBI Taxonomy" id="1487865"/>
    <lineage>
        <taxon>Archaea</taxon>
        <taxon>Methanobacteriati</taxon>
        <taxon>Methanobacteriota</taxon>
        <taxon>Stenosarchaea group</taxon>
        <taxon>Halobacteria</taxon>
        <taxon>Halobacteriales</taxon>
        <taxon>Natrialbaceae</taxon>
        <taxon>Halovivax</taxon>
    </lineage>
</organism>
<evidence type="ECO:0000259" key="2">
    <source>
        <dbReference type="Pfam" id="PF05378"/>
    </source>
</evidence>
<dbReference type="SUPFAM" id="SSF53067">
    <property type="entry name" value="Actin-like ATPase domain"/>
    <property type="match status" value="1"/>
</dbReference>
<evidence type="ECO:0000259" key="3">
    <source>
        <dbReference type="Pfam" id="PF19278"/>
    </source>
</evidence>
<feature type="domain" description="Hydantoinase/oxoprolinase N-terminal" evidence="2">
    <location>
        <begin position="5"/>
        <end position="192"/>
    </location>
</feature>
<dbReference type="InterPro" id="IPR008040">
    <property type="entry name" value="Hydant_A_N"/>
</dbReference>
<protein>
    <submittedName>
        <fullName evidence="4">Hydantoinase/oxoprolinase family protein</fullName>
    </submittedName>
</protein>
<dbReference type="Proteomes" id="UP001595846">
    <property type="component" value="Unassembled WGS sequence"/>
</dbReference>
<proteinExistence type="predicted"/>